<gene>
    <name evidence="1" type="ORF">bsdE14_14750</name>
</gene>
<proteinExistence type="predicted"/>
<sequence length="344" mass="39376">MGVKNELLKEAELTRSVNLCDERGQLLEEAIGWSRQPVFNCNLSKHFLRKKKWNYWCVTNSDCLFSITISNLDYAAMVFAYFLDLKTFKFIEKTVVTPFARGCSIQENVHTPVCFEHSEMKVDFLEEDNNTHILVKCKNFDGMPMSADFKVIYPEGHETLNVVIPWNKKTFQFTSKQECLPVDGTLTIGEQLYNFNKADTFACLDFGRGVWPRQISWNWANASGISNNRVVGFNLGAKWTDETGMTENCLVVDGKITKLSEDIIFEYDNANLMNPWTLKTGITDRVNLIFTPIYERVSKSNFLVIKSDMHQMVGHFSGTIITDSGETIKVNNILGCSEEHFAKW</sequence>
<dbReference type="PANTHER" id="PTHR35868">
    <property type="entry name" value="DUF2804 DOMAIN-CONTAINING PROTEIN-RELATED"/>
    <property type="match status" value="1"/>
</dbReference>
<name>A0ABQ5N4H6_9CLOT</name>
<evidence type="ECO:0000313" key="2">
    <source>
        <dbReference type="Proteomes" id="UP001208567"/>
    </source>
</evidence>
<evidence type="ECO:0000313" key="1">
    <source>
        <dbReference type="EMBL" id="GLC30065.1"/>
    </source>
</evidence>
<keyword evidence="2" id="KW-1185">Reference proteome</keyword>
<reference evidence="1 2" key="1">
    <citation type="journal article" date="2024" name="Int. J. Syst. Evol. Microbiol.">
        <title>Clostridium omnivorum sp. nov., isolated from anoxic soil under the treatment of reductive soil disinfestation.</title>
        <authorList>
            <person name="Ueki A."/>
            <person name="Tonouchi A."/>
            <person name="Kaku N."/>
            <person name="Honma S."/>
            <person name="Ueki K."/>
        </authorList>
    </citation>
    <scope>NUCLEOTIDE SEQUENCE [LARGE SCALE GENOMIC DNA]</scope>
    <source>
        <strain evidence="1 2">E14</strain>
    </source>
</reference>
<organism evidence="1 2">
    <name type="scientific">Clostridium omnivorum</name>
    <dbReference type="NCBI Taxonomy" id="1604902"/>
    <lineage>
        <taxon>Bacteria</taxon>
        <taxon>Bacillati</taxon>
        <taxon>Bacillota</taxon>
        <taxon>Clostridia</taxon>
        <taxon>Eubacteriales</taxon>
        <taxon>Clostridiaceae</taxon>
        <taxon>Clostridium</taxon>
    </lineage>
</organism>
<dbReference type="Pfam" id="PF10974">
    <property type="entry name" value="DUF2804"/>
    <property type="match status" value="1"/>
</dbReference>
<dbReference type="InterPro" id="IPR021243">
    <property type="entry name" value="DUF2804"/>
</dbReference>
<comment type="caution">
    <text evidence="1">The sequence shown here is derived from an EMBL/GenBank/DDBJ whole genome shotgun (WGS) entry which is preliminary data.</text>
</comment>
<evidence type="ECO:0008006" key="3">
    <source>
        <dbReference type="Google" id="ProtNLM"/>
    </source>
</evidence>
<dbReference type="PANTHER" id="PTHR35868:SF3">
    <property type="entry name" value="DUF2804 DOMAIN-CONTAINING PROTEIN"/>
    <property type="match status" value="1"/>
</dbReference>
<dbReference type="EMBL" id="BRXR01000001">
    <property type="protein sequence ID" value="GLC30065.1"/>
    <property type="molecule type" value="Genomic_DNA"/>
</dbReference>
<protein>
    <recommendedName>
        <fullName evidence="3">DUF2804 domain-containing protein</fullName>
    </recommendedName>
</protein>
<dbReference type="Proteomes" id="UP001208567">
    <property type="component" value="Unassembled WGS sequence"/>
</dbReference>
<accession>A0ABQ5N4H6</accession>